<dbReference type="Proteomes" id="UP000198688">
    <property type="component" value="Chromosome I"/>
</dbReference>
<keyword evidence="9" id="KW-1185">Reference proteome</keyword>
<dbReference type="CDD" id="cd05387">
    <property type="entry name" value="BY-kinase"/>
    <property type="match status" value="1"/>
</dbReference>
<dbReference type="PANTHER" id="PTHR32309:SF31">
    <property type="entry name" value="CAPSULAR EXOPOLYSACCHARIDE FAMILY"/>
    <property type="match status" value="1"/>
</dbReference>
<name>A0A1H2AGD9_9ACTN</name>
<feature type="region of interest" description="Disordered" evidence="6">
    <location>
        <begin position="517"/>
        <end position="675"/>
    </location>
</feature>
<accession>A0A1H2AGD9</accession>
<dbReference type="EMBL" id="LT629758">
    <property type="protein sequence ID" value="SDT45010.1"/>
    <property type="molecule type" value="Genomic_DNA"/>
</dbReference>
<protein>
    <submittedName>
        <fullName evidence="8">Capsular exopolysaccharide family</fullName>
    </submittedName>
</protein>
<dbReference type="GO" id="GO:0005524">
    <property type="term" value="F:ATP binding"/>
    <property type="evidence" value="ECO:0007669"/>
    <property type="project" value="UniProtKB-KW"/>
</dbReference>
<evidence type="ECO:0000259" key="7">
    <source>
        <dbReference type="Pfam" id="PF13614"/>
    </source>
</evidence>
<keyword evidence="2" id="KW-0547">Nucleotide-binding</keyword>
<dbReference type="Pfam" id="PF13614">
    <property type="entry name" value="AAA_31"/>
    <property type="match status" value="1"/>
</dbReference>
<organism evidence="8 9">
    <name type="scientific">Actinoplanes derwentensis</name>
    <dbReference type="NCBI Taxonomy" id="113562"/>
    <lineage>
        <taxon>Bacteria</taxon>
        <taxon>Bacillati</taxon>
        <taxon>Actinomycetota</taxon>
        <taxon>Actinomycetes</taxon>
        <taxon>Micromonosporales</taxon>
        <taxon>Micromonosporaceae</taxon>
        <taxon>Actinoplanes</taxon>
    </lineage>
</organism>
<dbReference type="InterPro" id="IPR050445">
    <property type="entry name" value="Bact_polysacc_biosynth/exp"/>
</dbReference>
<proteinExistence type="predicted"/>
<keyword evidence="4" id="KW-0067">ATP-binding</keyword>
<dbReference type="Gene3D" id="3.40.50.300">
    <property type="entry name" value="P-loop containing nucleotide triphosphate hydrolases"/>
    <property type="match status" value="1"/>
</dbReference>
<dbReference type="GO" id="GO:0004715">
    <property type="term" value="F:non-membrane spanning protein tyrosine kinase activity"/>
    <property type="evidence" value="ECO:0007669"/>
    <property type="project" value="UniProtKB-EC"/>
</dbReference>
<feature type="compositionally biased region" description="Low complexity" evidence="6">
    <location>
        <begin position="577"/>
        <end position="605"/>
    </location>
</feature>
<evidence type="ECO:0000256" key="6">
    <source>
        <dbReference type="SAM" id="MobiDB-lite"/>
    </source>
</evidence>
<dbReference type="OrthoDB" id="9812433at2"/>
<evidence type="ECO:0000256" key="5">
    <source>
        <dbReference type="ARBA" id="ARBA00023137"/>
    </source>
</evidence>
<keyword evidence="1" id="KW-0808">Transferase</keyword>
<evidence type="ECO:0000256" key="2">
    <source>
        <dbReference type="ARBA" id="ARBA00022741"/>
    </source>
</evidence>
<dbReference type="InterPro" id="IPR025669">
    <property type="entry name" value="AAA_dom"/>
</dbReference>
<keyword evidence="5" id="KW-0829">Tyrosine-protein kinase</keyword>
<sequence length="675" mass="69402">MTTYGRSARLLRRYGPWTLVVTTATIAAAYALNQQAPSVYESEATILVEARRTATTAVRDAIGPDVATEREVALSDLVLLPAAGRVGSSIDDFTRDLSVEVVPGASVLRIVYTSDNGLSAQIRARALVEAYVGYRAQGPADVTVLSEPTLAGEPDTRPLAPDLAAGLAAGLLLGLGTAFLRSRTRGLIRSRDDLATLAGTPVIATIPRYRRPGGTATGAPVVLRAPESPAAESYRYLRSRLQTAMRPTTTTTILVTSPGDRQGRTTTAANLAVTLAQAGRTVVLVDADLRNPQLHHVFQVTGDYGLTTLLDGDTGVSEVIEETRVPRLSLIPAGHRDGDHVDLMDSAQLARVLRAVQKHADVVVIDTSAVLSAADAIALAALSDLVLLVADYRRTRRETVRRALDELAEVVHGNVSPVLVNVPKSAGALIPRARVHSAIVDHGPLTRERLVSDADDVAPPGVTSHSYVEVEASDEPENNDLADYYARTATVAVPVIYGSTQTATVYASTNAAATATADDDLSAEEQPESVTPASAASPVAPASAASPVALTSAAEASSDGSSTDALSDAPAADDEPSTGTPSSSEMSSADGASSAGSSSAEGAGDSADEDLEDLAAVSTPADIAGLQPTADATTVVPTATVTASSSATLHDADSAASSPTSAQAGTGKDTAQARS</sequence>
<evidence type="ECO:0000256" key="1">
    <source>
        <dbReference type="ARBA" id="ARBA00022679"/>
    </source>
</evidence>
<dbReference type="PANTHER" id="PTHR32309">
    <property type="entry name" value="TYROSINE-PROTEIN KINASE"/>
    <property type="match status" value="1"/>
</dbReference>
<keyword evidence="3" id="KW-0418">Kinase</keyword>
<evidence type="ECO:0000256" key="3">
    <source>
        <dbReference type="ARBA" id="ARBA00022777"/>
    </source>
</evidence>
<dbReference type="InterPro" id="IPR027417">
    <property type="entry name" value="P-loop_NTPase"/>
</dbReference>
<evidence type="ECO:0000256" key="4">
    <source>
        <dbReference type="ARBA" id="ARBA00022840"/>
    </source>
</evidence>
<gene>
    <name evidence="8" type="ORF">SAMN04489716_3848</name>
</gene>
<dbReference type="NCBIfam" id="TIGR01007">
    <property type="entry name" value="eps_fam"/>
    <property type="match status" value="1"/>
</dbReference>
<feature type="compositionally biased region" description="Low complexity" evidence="6">
    <location>
        <begin position="528"/>
        <end position="556"/>
    </location>
</feature>
<evidence type="ECO:0000313" key="9">
    <source>
        <dbReference type="Proteomes" id="UP000198688"/>
    </source>
</evidence>
<evidence type="ECO:0000313" key="8">
    <source>
        <dbReference type="EMBL" id="SDT45010.1"/>
    </source>
</evidence>
<feature type="compositionally biased region" description="Acidic residues" evidence="6">
    <location>
        <begin position="517"/>
        <end position="527"/>
    </location>
</feature>
<dbReference type="GO" id="GO:0005886">
    <property type="term" value="C:plasma membrane"/>
    <property type="evidence" value="ECO:0007669"/>
    <property type="project" value="TreeGrafter"/>
</dbReference>
<dbReference type="SUPFAM" id="SSF52540">
    <property type="entry name" value="P-loop containing nucleoside triphosphate hydrolases"/>
    <property type="match status" value="1"/>
</dbReference>
<dbReference type="RefSeq" id="WP_092545904.1">
    <property type="nucleotide sequence ID" value="NZ_BOMJ01000055.1"/>
</dbReference>
<feature type="domain" description="AAA" evidence="7">
    <location>
        <begin position="263"/>
        <end position="394"/>
    </location>
</feature>
<dbReference type="InterPro" id="IPR005702">
    <property type="entry name" value="Wzc-like_C"/>
</dbReference>
<feature type="compositionally biased region" description="Low complexity" evidence="6">
    <location>
        <begin position="629"/>
        <end position="664"/>
    </location>
</feature>
<dbReference type="STRING" id="113562.SAMN04489716_3848"/>
<dbReference type="AlphaFoldDB" id="A0A1H2AGD9"/>
<reference evidence="8 9" key="1">
    <citation type="submission" date="2016-10" db="EMBL/GenBank/DDBJ databases">
        <authorList>
            <person name="de Groot N.N."/>
        </authorList>
    </citation>
    <scope>NUCLEOTIDE SEQUENCE [LARGE SCALE GENOMIC DNA]</scope>
    <source>
        <strain evidence="8 9">DSM 43941</strain>
    </source>
</reference>